<evidence type="ECO:0000259" key="10">
    <source>
        <dbReference type="Pfam" id="PF00697"/>
    </source>
</evidence>
<gene>
    <name evidence="9" type="primary">trpF</name>
    <name evidence="11" type="ORF">GJJ64_05415</name>
</gene>
<evidence type="ECO:0000313" key="12">
    <source>
        <dbReference type="Proteomes" id="UP000462931"/>
    </source>
</evidence>
<dbReference type="AlphaFoldDB" id="A0A7K0FKX1"/>
<organism evidence="11 12">
    <name type="scientific">Pedobacter puniceum</name>
    <dbReference type="NCBI Taxonomy" id="2666136"/>
    <lineage>
        <taxon>Bacteria</taxon>
        <taxon>Pseudomonadati</taxon>
        <taxon>Bacteroidota</taxon>
        <taxon>Sphingobacteriia</taxon>
        <taxon>Sphingobacteriales</taxon>
        <taxon>Sphingobacteriaceae</taxon>
        <taxon>Pedobacter</taxon>
    </lineage>
</organism>
<evidence type="ECO:0000256" key="6">
    <source>
        <dbReference type="ARBA" id="ARBA00022822"/>
    </source>
</evidence>
<comment type="pathway">
    <text evidence="2 9">Amino-acid biosynthesis; L-tryptophan biosynthesis; L-tryptophan from chorismate: step 3/5.</text>
</comment>
<dbReference type="PANTHER" id="PTHR42894:SF1">
    <property type="entry name" value="N-(5'-PHOSPHORIBOSYL)ANTHRANILATE ISOMERASE"/>
    <property type="match status" value="1"/>
</dbReference>
<dbReference type="EC" id="5.3.1.24" evidence="3 9"/>
<dbReference type="EMBL" id="WKJI01000001">
    <property type="protein sequence ID" value="MRX46619.1"/>
    <property type="molecule type" value="Genomic_DNA"/>
</dbReference>
<evidence type="ECO:0000256" key="8">
    <source>
        <dbReference type="ARBA" id="ARBA00023235"/>
    </source>
</evidence>
<dbReference type="Pfam" id="PF00697">
    <property type="entry name" value="PRAI"/>
    <property type="match status" value="1"/>
</dbReference>
<keyword evidence="8 9" id="KW-0413">Isomerase</keyword>
<comment type="caution">
    <text evidence="11">The sequence shown here is derived from an EMBL/GenBank/DDBJ whole genome shotgun (WGS) entry which is preliminary data.</text>
</comment>
<dbReference type="InterPro" id="IPR044643">
    <property type="entry name" value="TrpF_fam"/>
</dbReference>
<evidence type="ECO:0000256" key="3">
    <source>
        <dbReference type="ARBA" id="ARBA00012572"/>
    </source>
</evidence>
<dbReference type="CDD" id="cd00405">
    <property type="entry name" value="PRAI"/>
    <property type="match status" value="1"/>
</dbReference>
<dbReference type="GO" id="GO:0004640">
    <property type="term" value="F:phosphoribosylanthranilate isomerase activity"/>
    <property type="evidence" value="ECO:0007669"/>
    <property type="project" value="UniProtKB-UniRule"/>
</dbReference>
<evidence type="ECO:0000256" key="5">
    <source>
        <dbReference type="ARBA" id="ARBA00022605"/>
    </source>
</evidence>
<evidence type="ECO:0000256" key="7">
    <source>
        <dbReference type="ARBA" id="ARBA00023141"/>
    </source>
</evidence>
<evidence type="ECO:0000256" key="4">
    <source>
        <dbReference type="ARBA" id="ARBA00022272"/>
    </source>
</evidence>
<keyword evidence="7 9" id="KW-0057">Aromatic amino acid biosynthesis</keyword>
<dbReference type="Proteomes" id="UP000462931">
    <property type="component" value="Unassembled WGS sequence"/>
</dbReference>
<dbReference type="SUPFAM" id="SSF51366">
    <property type="entry name" value="Ribulose-phoshate binding barrel"/>
    <property type="match status" value="1"/>
</dbReference>
<sequence length="200" mass="22751">MKYEANINELGSLEPDFMGFIFYPKSARFIGVDFDRQDVLKLPKHIIKTAVYVNALAHEIVEFSRIYGIGTVQLHGEESPELCLNLKKEGFKVIKAFGIHPDFNFDELTAYADVVDFFLFDTKIDSYGGSGKTFDWDILNQYQLNIPFMLSGGLSLENLEKVKKLTHPQLYGVDLNSKFEVEPGVKNIALLEEAFKIIRS</sequence>
<reference evidence="11 12" key="1">
    <citation type="submission" date="2019-11" db="EMBL/GenBank/DDBJ databases">
        <authorList>
            <person name="Cheng Q."/>
            <person name="Yang Z."/>
        </authorList>
    </citation>
    <scope>NUCLEOTIDE SEQUENCE [LARGE SCALE GENOMIC DNA]</scope>
    <source>
        <strain evidence="11 12">HX-22-1</strain>
    </source>
</reference>
<evidence type="ECO:0000256" key="9">
    <source>
        <dbReference type="HAMAP-Rule" id="MF_00135"/>
    </source>
</evidence>
<evidence type="ECO:0000313" key="11">
    <source>
        <dbReference type="EMBL" id="MRX46619.1"/>
    </source>
</evidence>
<dbReference type="Gene3D" id="3.20.20.70">
    <property type="entry name" value="Aldolase class I"/>
    <property type="match status" value="1"/>
</dbReference>
<dbReference type="InterPro" id="IPR013785">
    <property type="entry name" value="Aldolase_TIM"/>
</dbReference>
<dbReference type="InterPro" id="IPR001240">
    <property type="entry name" value="PRAI_dom"/>
</dbReference>
<proteinExistence type="inferred from homology"/>
<dbReference type="UniPathway" id="UPA00035">
    <property type="reaction ID" value="UER00042"/>
</dbReference>
<protein>
    <recommendedName>
        <fullName evidence="4 9">N-(5'-phosphoribosyl)anthranilate isomerase</fullName>
        <shortName evidence="9">PRAI</shortName>
        <ecNumber evidence="3 9">5.3.1.24</ecNumber>
    </recommendedName>
</protein>
<dbReference type="PANTHER" id="PTHR42894">
    <property type="entry name" value="N-(5'-PHOSPHORIBOSYL)ANTHRANILATE ISOMERASE"/>
    <property type="match status" value="1"/>
</dbReference>
<accession>A0A7K0FKX1</accession>
<evidence type="ECO:0000256" key="1">
    <source>
        <dbReference type="ARBA" id="ARBA00001164"/>
    </source>
</evidence>
<dbReference type="InterPro" id="IPR011060">
    <property type="entry name" value="RibuloseP-bd_barrel"/>
</dbReference>
<keyword evidence="6 9" id="KW-0822">Tryptophan biosynthesis</keyword>
<keyword evidence="5 9" id="KW-0028">Amino-acid biosynthesis</keyword>
<keyword evidence="12" id="KW-1185">Reference proteome</keyword>
<name>A0A7K0FKX1_9SPHI</name>
<feature type="domain" description="N-(5'phosphoribosyl) anthranilate isomerase (PRAI)" evidence="10">
    <location>
        <begin position="16"/>
        <end position="195"/>
    </location>
</feature>
<comment type="catalytic activity">
    <reaction evidence="1 9">
        <text>N-(5-phospho-beta-D-ribosyl)anthranilate = 1-(2-carboxyphenylamino)-1-deoxy-D-ribulose 5-phosphate</text>
        <dbReference type="Rhea" id="RHEA:21540"/>
        <dbReference type="ChEBI" id="CHEBI:18277"/>
        <dbReference type="ChEBI" id="CHEBI:58613"/>
        <dbReference type="EC" id="5.3.1.24"/>
    </reaction>
</comment>
<comment type="similarity">
    <text evidence="9">Belongs to the TrpF family.</text>
</comment>
<evidence type="ECO:0000256" key="2">
    <source>
        <dbReference type="ARBA" id="ARBA00004664"/>
    </source>
</evidence>
<dbReference type="HAMAP" id="MF_00135">
    <property type="entry name" value="PRAI"/>
    <property type="match status" value="1"/>
</dbReference>
<dbReference type="GO" id="GO:0000162">
    <property type="term" value="P:L-tryptophan biosynthetic process"/>
    <property type="evidence" value="ECO:0007669"/>
    <property type="project" value="UniProtKB-UniRule"/>
</dbReference>